<protein>
    <recommendedName>
        <fullName evidence="4">Xylulose kinase-1</fullName>
    </recommendedName>
</protein>
<name>A0ABQ4YTB9_9ASTR</name>
<evidence type="ECO:0008006" key="4">
    <source>
        <dbReference type="Google" id="ProtNLM"/>
    </source>
</evidence>
<evidence type="ECO:0000313" key="3">
    <source>
        <dbReference type="Proteomes" id="UP001151760"/>
    </source>
</evidence>
<feature type="coiled-coil region" evidence="1">
    <location>
        <begin position="221"/>
        <end position="255"/>
    </location>
</feature>
<gene>
    <name evidence="2" type="ORF">Tco_0747615</name>
</gene>
<comment type="caution">
    <text evidence="2">The sequence shown here is derived from an EMBL/GenBank/DDBJ whole genome shotgun (WGS) entry which is preliminary data.</text>
</comment>
<proteinExistence type="predicted"/>
<reference evidence="2" key="1">
    <citation type="journal article" date="2022" name="Int. J. Mol. Sci.">
        <title>Draft Genome of Tanacetum Coccineum: Genomic Comparison of Closely Related Tanacetum-Family Plants.</title>
        <authorList>
            <person name="Yamashiro T."/>
            <person name="Shiraishi A."/>
            <person name="Nakayama K."/>
            <person name="Satake H."/>
        </authorList>
    </citation>
    <scope>NUCLEOTIDE SEQUENCE</scope>
</reference>
<keyword evidence="3" id="KW-1185">Reference proteome</keyword>
<organism evidence="2 3">
    <name type="scientific">Tanacetum coccineum</name>
    <dbReference type="NCBI Taxonomy" id="301880"/>
    <lineage>
        <taxon>Eukaryota</taxon>
        <taxon>Viridiplantae</taxon>
        <taxon>Streptophyta</taxon>
        <taxon>Embryophyta</taxon>
        <taxon>Tracheophyta</taxon>
        <taxon>Spermatophyta</taxon>
        <taxon>Magnoliopsida</taxon>
        <taxon>eudicotyledons</taxon>
        <taxon>Gunneridae</taxon>
        <taxon>Pentapetalae</taxon>
        <taxon>asterids</taxon>
        <taxon>campanulids</taxon>
        <taxon>Asterales</taxon>
        <taxon>Asteraceae</taxon>
        <taxon>Asteroideae</taxon>
        <taxon>Anthemideae</taxon>
        <taxon>Anthemidinae</taxon>
        <taxon>Tanacetum</taxon>
    </lineage>
</organism>
<evidence type="ECO:0000313" key="2">
    <source>
        <dbReference type="EMBL" id="GJS81074.1"/>
    </source>
</evidence>
<reference evidence="2" key="2">
    <citation type="submission" date="2022-01" db="EMBL/GenBank/DDBJ databases">
        <authorList>
            <person name="Yamashiro T."/>
            <person name="Shiraishi A."/>
            <person name="Satake H."/>
            <person name="Nakayama K."/>
        </authorList>
    </citation>
    <scope>NUCLEOTIDE SEQUENCE</scope>
</reference>
<dbReference type="EMBL" id="BQNB010010720">
    <property type="protein sequence ID" value="GJS81074.1"/>
    <property type="molecule type" value="Genomic_DNA"/>
</dbReference>
<evidence type="ECO:0000256" key="1">
    <source>
        <dbReference type="SAM" id="Coils"/>
    </source>
</evidence>
<dbReference type="Proteomes" id="UP001151760">
    <property type="component" value="Unassembled WGS sequence"/>
</dbReference>
<accession>A0ABQ4YTB9</accession>
<sequence>MVAFLKKPEGSAGFHQIVDFLNSTHIKYTLTENPTIYVSLIHQFWQTAFARTPENEEMEINATIDGRVKTITGGISMESLESDLKQPKLTYGASYTKLIMKVKKLENKVKSSKARRRARLMGAQTQGRHEYEMKSNFDFTTAEDVSTANVPVTTIGAEISTASPKVKTVGVSVVDALDDITLVETMVEIRRSVTKPQKVKGIIFKEVKKPSKKKDQIQLDEELALRLYAKEQAELERMQRERTAQEEASRAVINEELDSIQAMIKADEQLAARL</sequence>
<keyword evidence="1" id="KW-0175">Coiled coil</keyword>